<dbReference type="FunFam" id="1.10.510.10:FF:000021">
    <property type="entry name" value="Serine/threonine protein kinase"/>
    <property type="match status" value="1"/>
</dbReference>
<proteinExistence type="predicted"/>
<dbReference type="InterPro" id="IPR017441">
    <property type="entry name" value="Protein_kinase_ATP_BS"/>
</dbReference>
<dbReference type="PROSITE" id="PS00107">
    <property type="entry name" value="PROTEIN_KINASE_ATP"/>
    <property type="match status" value="1"/>
</dbReference>
<evidence type="ECO:0000256" key="7">
    <source>
        <dbReference type="PROSITE-ProRule" id="PRU10141"/>
    </source>
</evidence>
<keyword evidence="9" id="KW-0812">Transmembrane</keyword>
<name>A0A5C5UVY2_9PLAN</name>
<feature type="compositionally biased region" description="Polar residues" evidence="8">
    <location>
        <begin position="1132"/>
        <end position="1141"/>
    </location>
</feature>
<evidence type="ECO:0000313" key="12">
    <source>
        <dbReference type="Proteomes" id="UP000317243"/>
    </source>
</evidence>
<keyword evidence="2" id="KW-0723">Serine/threonine-protein kinase</keyword>
<keyword evidence="4 7" id="KW-0547">Nucleotide-binding</keyword>
<dbReference type="SUPFAM" id="SSF56112">
    <property type="entry name" value="Protein kinase-like (PK-like)"/>
    <property type="match status" value="1"/>
</dbReference>
<dbReference type="GO" id="GO:0005524">
    <property type="term" value="F:ATP binding"/>
    <property type="evidence" value="ECO:0007669"/>
    <property type="project" value="UniProtKB-UniRule"/>
</dbReference>
<feature type="compositionally biased region" description="Basic and acidic residues" evidence="8">
    <location>
        <begin position="523"/>
        <end position="538"/>
    </location>
</feature>
<protein>
    <recommendedName>
        <fullName evidence="1">non-specific serine/threonine protein kinase</fullName>
        <ecNumber evidence="1">2.7.11.1</ecNumber>
    </recommendedName>
</protein>
<evidence type="ECO:0000256" key="5">
    <source>
        <dbReference type="ARBA" id="ARBA00022777"/>
    </source>
</evidence>
<keyword evidence="3 11" id="KW-0808">Transferase</keyword>
<keyword evidence="12" id="KW-1185">Reference proteome</keyword>
<keyword evidence="9" id="KW-1133">Transmembrane helix</keyword>
<feature type="region of interest" description="Disordered" evidence="8">
    <location>
        <begin position="1105"/>
        <end position="1141"/>
    </location>
</feature>
<dbReference type="PANTHER" id="PTHR43289">
    <property type="entry name" value="MITOGEN-ACTIVATED PROTEIN KINASE KINASE KINASE 20-RELATED"/>
    <property type="match status" value="1"/>
</dbReference>
<dbReference type="PROSITE" id="PS00108">
    <property type="entry name" value="PROTEIN_KINASE_ST"/>
    <property type="match status" value="1"/>
</dbReference>
<gene>
    <name evidence="11" type="primary">prkC_19</name>
    <name evidence="11" type="ORF">KOR42_54150</name>
</gene>
<dbReference type="Gene3D" id="3.30.200.20">
    <property type="entry name" value="Phosphorylase Kinase, domain 1"/>
    <property type="match status" value="1"/>
</dbReference>
<evidence type="ECO:0000313" key="11">
    <source>
        <dbReference type="EMBL" id="TWT30566.1"/>
    </source>
</evidence>
<comment type="caution">
    <text evidence="11">The sequence shown here is derived from an EMBL/GenBank/DDBJ whole genome shotgun (WGS) entry which is preliminary data.</text>
</comment>
<feature type="region of interest" description="Disordered" evidence="8">
    <location>
        <begin position="752"/>
        <end position="806"/>
    </location>
</feature>
<dbReference type="InterPro" id="IPR000719">
    <property type="entry name" value="Prot_kinase_dom"/>
</dbReference>
<feature type="region of interest" description="Disordered" evidence="8">
    <location>
        <begin position="520"/>
        <end position="628"/>
    </location>
</feature>
<organism evidence="11 12">
    <name type="scientific">Thalassoglobus neptunius</name>
    <dbReference type="NCBI Taxonomy" id="1938619"/>
    <lineage>
        <taxon>Bacteria</taxon>
        <taxon>Pseudomonadati</taxon>
        <taxon>Planctomycetota</taxon>
        <taxon>Planctomycetia</taxon>
        <taxon>Planctomycetales</taxon>
        <taxon>Planctomycetaceae</taxon>
        <taxon>Thalassoglobus</taxon>
    </lineage>
</organism>
<feature type="transmembrane region" description="Helical" evidence="9">
    <location>
        <begin position="417"/>
        <end position="436"/>
    </location>
</feature>
<feature type="domain" description="Protein kinase" evidence="10">
    <location>
        <begin position="98"/>
        <end position="359"/>
    </location>
</feature>
<dbReference type="GO" id="GO:0004674">
    <property type="term" value="F:protein serine/threonine kinase activity"/>
    <property type="evidence" value="ECO:0007669"/>
    <property type="project" value="UniProtKB-KW"/>
</dbReference>
<evidence type="ECO:0000259" key="10">
    <source>
        <dbReference type="PROSITE" id="PS50011"/>
    </source>
</evidence>
<keyword evidence="6 7" id="KW-0067">ATP-binding</keyword>
<evidence type="ECO:0000256" key="6">
    <source>
        <dbReference type="ARBA" id="ARBA00022840"/>
    </source>
</evidence>
<reference evidence="11 12" key="1">
    <citation type="submission" date="2019-02" db="EMBL/GenBank/DDBJ databases">
        <title>Deep-cultivation of Planctomycetes and their phenomic and genomic characterization uncovers novel biology.</title>
        <authorList>
            <person name="Wiegand S."/>
            <person name="Jogler M."/>
            <person name="Boedeker C."/>
            <person name="Pinto D."/>
            <person name="Vollmers J."/>
            <person name="Rivas-Marin E."/>
            <person name="Kohn T."/>
            <person name="Peeters S.H."/>
            <person name="Heuer A."/>
            <person name="Rast P."/>
            <person name="Oberbeckmann S."/>
            <person name="Bunk B."/>
            <person name="Jeske O."/>
            <person name="Meyerdierks A."/>
            <person name="Storesund J.E."/>
            <person name="Kallscheuer N."/>
            <person name="Luecker S."/>
            <person name="Lage O.M."/>
            <person name="Pohl T."/>
            <person name="Merkel B.J."/>
            <person name="Hornburger P."/>
            <person name="Mueller R.-W."/>
            <person name="Bruemmer F."/>
            <person name="Labrenz M."/>
            <person name="Spormann A.M."/>
            <person name="Op Den Camp H."/>
            <person name="Overmann J."/>
            <person name="Amann R."/>
            <person name="Jetten M.S.M."/>
            <person name="Mascher T."/>
            <person name="Medema M.H."/>
            <person name="Devos D.P."/>
            <person name="Kaster A.-K."/>
            <person name="Ovreas L."/>
            <person name="Rohde M."/>
            <person name="Galperin M.Y."/>
            <person name="Jogler C."/>
        </authorList>
    </citation>
    <scope>NUCLEOTIDE SEQUENCE [LARGE SCALE GENOMIC DNA]</scope>
    <source>
        <strain evidence="11 12">KOR42</strain>
    </source>
</reference>
<dbReference type="EMBL" id="SIHI01000096">
    <property type="protein sequence ID" value="TWT30566.1"/>
    <property type="molecule type" value="Genomic_DNA"/>
</dbReference>
<evidence type="ECO:0000256" key="4">
    <source>
        <dbReference type="ARBA" id="ARBA00022741"/>
    </source>
</evidence>
<evidence type="ECO:0000256" key="1">
    <source>
        <dbReference type="ARBA" id="ARBA00012513"/>
    </source>
</evidence>
<dbReference type="PANTHER" id="PTHR43289:SF6">
    <property type="entry name" value="SERINE_THREONINE-PROTEIN KINASE NEKL-3"/>
    <property type="match status" value="1"/>
</dbReference>
<evidence type="ECO:0000256" key="3">
    <source>
        <dbReference type="ARBA" id="ARBA00022679"/>
    </source>
</evidence>
<evidence type="ECO:0000256" key="2">
    <source>
        <dbReference type="ARBA" id="ARBA00022527"/>
    </source>
</evidence>
<dbReference type="PROSITE" id="PS50011">
    <property type="entry name" value="PROTEIN_KINASE_DOM"/>
    <property type="match status" value="1"/>
</dbReference>
<sequence>MIAQLHYKREQLRDFLSTSDAVECSEIATHVEQCSQCQEELESIAGEGFDWHEASELLSSAKAHDSSASNSEISQRSWQGKLLEATSHPGSLGRFGRYEVMRCLGRGGMGIVFRVFDPQLNRDSAVKVLSPELAGSAAARQRFSREAKSAAAVVHPHVVPIQTVDEHDGLPYLVMPVVEGQSLQQRVEKDGPLSVIETVRIASQVAEGLAAAHEQGLVHRDIKPANILLENGVERVQLTDFGLARAVDDASMTRSGVIAGTPQYMSPEQAHGDSVDHRSDLFSLGSVVYFMLTGRSPFRAETTMGVLNRISNDEPRSLRSINPDVPEWLETVVVKLLEKDRDQRFQSAEEVAKLLEDCLAHIQQPTEIDLPATLIGAPLTGESGSPPQRGISHEGTKSSLSGWIKQRFHRQPPTRKLLIALGFAAPLLLAGIVFLIESSKGTIRIECDADELPLVIKKDGKVYDKLTVGRDGESIRVYAGEYEVTFAERFDQFAIDNGTVELLRGKETVVRIREKVSQLPLPRPDDGVYKSSENDTAKVHTPPPILQGEPTNPLDEGEDPFESESTPLPGVHSQSDPMLDNPPETSAASRRLPEVDTRTTVKNPKASEANAVVPQLEASQASQDDRGRLPTLLEQLQGTWRATRLVENGHLQPIDARFTLKVSGEHCWFKVKEGYDSGTITMTNYPPNSKLWKCQFVTADNVTKTPAIIRFLSQDKLEICLNESGSTTYPSTFESTPDSFSILATLVREDRMNKPIDPVDEGEDPFGSESTPLPGFHSQSDPMLDNPTETSAASRRPSEVETPTTVKNPKVSEANAFASLLGTWTLAEKKSNPYRKGEFKSTNGFRKYEMTFTTNQEGPENTVRIVHETNGDTRVKTDTTHRVTLDPNGSPKQINIFGENFLMQGVFDLIHMSVNREDDILQIAWNGKPDVTRPSSVEATPDSDPSHTLWILKRAGTADSKVLTAEEAIAQGKELSGKEITIRFRVQSIRRRTRVGADGKETKHWELGSRPYRGGADTEKISIVLGYAASARTNERNLSDRFMGSVIEVKSKLKSIIVDVLFTTLTPREDIILYYLDVDDIDEINVVEPPKNNGADIDGEALAPPGFLPESDPMLDNPTETSAASRRPSKVETPTTEKNPRVSETNAFASLLGTWTLVEKKSNPYRKGEFKSTNGFRKYEMTFTTNQEGPENTVRIVHETKGDTRVKTDTTHRVTLDPNSTPKQINIFGENFLIQGVFDLIHMSVDREDDILQIAWNGKPDVTRPSSVEATPDSDPSHTLWILKRAGTADSNVLTAEEAIAQGKELSGKEIAVRFRVQSIRRGTRVGADGKITKHWELGSRPYRGGADTEKISIVLGYAASASTNERNLSDRFMGSVIEVKSKLKSIIVDVPITTLTPREDIILYYFDVDDINEINVVEPPKNKGTDIDGEALAPVEDDDEPMDQWKQNDETGRPLTDNREGSVLFFPPNPGTVLESEISLIDDDFQGDVVFKTNVPNLRRGRHSNFDSMIMLELRAYPESSSCCKSVFERSLVG</sequence>
<evidence type="ECO:0000256" key="9">
    <source>
        <dbReference type="SAM" id="Phobius"/>
    </source>
</evidence>
<evidence type="ECO:0000256" key="8">
    <source>
        <dbReference type="SAM" id="MobiDB-lite"/>
    </source>
</evidence>
<dbReference type="EC" id="2.7.11.1" evidence="1"/>
<dbReference type="InterPro" id="IPR011009">
    <property type="entry name" value="Kinase-like_dom_sf"/>
</dbReference>
<feature type="region of interest" description="Disordered" evidence="8">
    <location>
        <begin position="1420"/>
        <end position="1463"/>
    </location>
</feature>
<dbReference type="Pfam" id="PF00069">
    <property type="entry name" value="Pkinase"/>
    <property type="match status" value="1"/>
</dbReference>
<dbReference type="OrthoDB" id="6111975at2"/>
<feature type="compositionally biased region" description="Polar residues" evidence="8">
    <location>
        <begin position="777"/>
        <end position="793"/>
    </location>
</feature>
<dbReference type="Gene3D" id="1.10.510.10">
    <property type="entry name" value="Transferase(Phosphotransferase) domain 1"/>
    <property type="match status" value="1"/>
</dbReference>
<dbReference type="Proteomes" id="UP000317243">
    <property type="component" value="Unassembled WGS sequence"/>
</dbReference>
<accession>A0A5C5UVY2</accession>
<keyword evidence="9" id="KW-0472">Membrane</keyword>
<dbReference type="CDD" id="cd14014">
    <property type="entry name" value="STKc_PknB_like"/>
    <property type="match status" value="1"/>
</dbReference>
<keyword evidence="5 11" id="KW-0418">Kinase</keyword>
<dbReference type="InterPro" id="IPR008271">
    <property type="entry name" value="Ser/Thr_kinase_AS"/>
</dbReference>
<feature type="binding site" evidence="7">
    <location>
        <position position="127"/>
    </location>
    <ligand>
        <name>ATP</name>
        <dbReference type="ChEBI" id="CHEBI:30616"/>
    </ligand>
</feature>
<dbReference type="SMART" id="SM00220">
    <property type="entry name" value="S_TKc"/>
    <property type="match status" value="1"/>
</dbReference>
<feature type="compositionally biased region" description="Basic and acidic residues" evidence="8">
    <location>
        <begin position="1447"/>
        <end position="1461"/>
    </location>
</feature>